<keyword evidence="2" id="KW-1185">Reference proteome</keyword>
<sequence>MPQITANGRTFDWWSAARRSFRTRYSASFDSLCLLSTWLIWKERNASLRWTFVHRPADF</sequence>
<evidence type="ECO:0000313" key="2">
    <source>
        <dbReference type="Proteomes" id="UP000006038"/>
    </source>
</evidence>
<evidence type="ECO:0000313" key="1">
    <source>
        <dbReference type="EnsemblPlants" id="OB04G36440.1"/>
    </source>
</evidence>
<dbReference type="HOGENOM" id="CLU_2964579_0_0_1"/>
<organism evidence="1">
    <name type="scientific">Oryza brachyantha</name>
    <name type="common">malo sina</name>
    <dbReference type="NCBI Taxonomy" id="4533"/>
    <lineage>
        <taxon>Eukaryota</taxon>
        <taxon>Viridiplantae</taxon>
        <taxon>Streptophyta</taxon>
        <taxon>Embryophyta</taxon>
        <taxon>Tracheophyta</taxon>
        <taxon>Spermatophyta</taxon>
        <taxon>Magnoliopsida</taxon>
        <taxon>Liliopsida</taxon>
        <taxon>Poales</taxon>
        <taxon>Poaceae</taxon>
        <taxon>BOP clade</taxon>
        <taxon>Oryzoideae</taxon>
        <taxon>Oryzeae</taxon>
        <taxon>Oryzinae</taxon>
        <taxon>Oryza</taxon>
    </lineage>
</organism>
<protein>
    <submittedName>
        <fullName evidence="1">Uncharacterized protein</fullName>
    </submittedName>
</protein>
<reference evidence="1" key="2">
    <citation type="submission" date="2013-04" db="UniProtKB">
        <authorList>
            <consortium name="EnsemblPlants"/>
        </authorList>
    </citation>
    <scope>IDENTIFICATION</scope>
</reference>
<dbReference type="EnsemblPlants" id="OB04G36440.1">
    <property type="protein sequence ID" value="OB04G36440.1"/>
    <property type="gene ID" value="OB04G36440"/>
</dbReference>
<proteinExistence type="predicted"/>
<reference evidence="1" key="1">
    <citation type="journal article" date="2013" name="Nat. Commun.">
        <title>Whole-genome sequencing of Oryza brachyantha reveals mechanisms underlying Oryza genome evolution.</title>
        <authorList>
            <person name="Chen J."/>
            <person name="Huang Q."/>
            <person name="Gao D."/>
            <person name="Wang J."/>
            <person name="Lang Y."/>
            <person name="Liu T."/>
            <person name="Li B."/>
            <person name="Bai Z."/>
            <person name="Luis Goicoechea J."/>
            <person name="Liang C."/>
            <person name="Chen C."/>
            <person name="Zhang W."/>
            <person name="Sun S."/>
            <person name="Liao Y."/>
            <person name="Zhang X."/>
            <person name="Yang L."/>
            <person name="Song C."/>
            <person name="Wang M."/>
            <person name="Shi J."/>
            <person name="Liu G."/>
            <person name="Liu J."/>
            <person name="Zhou H."/>
            <person name="Zhou W."/>
            <person name="Yu Q."/>
            <person name="An N."/>
            <person name="Chen Y."/>
            <person name="Cai Q."/>
            <person name="Wang B."/>
            <person name="Liu B."/>
            <person name="Min J."/>
            <person name="Huang Y."/>
            <person name="Wu H."/>
            <person name="Li Z."/>
            <person name="Zhang Y."/>
            <person name="Yin Y."/>
            <person name="Song W."/>
            <person name="Jiang J."/>
            <person name="Jackson S.A."/>
            <person name="Wing R.A."/>
            <person name="Wang J."/>
            <person name="Chen M."/>
        </authorList>
    </citation>
    <scope>NUCLEOTIDE SEQUENCE [LARGE SCALE GENOMIC DNA]</scope>
    <source>
        <strain evidence="1">cv. IRGC 101232</strain>
    </source>
</reference>
<dbReference type="Gramene" id="OB04G36440.1">
    <property type="protein sequence ID" value="OB04G36440.1"/>
    <property type="gene ID" value="OB04G36440"/>
</dbReference>
<accession>J3M2L9</accession>
<dbReference type="AlphaFoldDB" id="J3M2L9"/>
<name>J3M2L9_ORYBR</name>
<dbReference type="Proteomes" id="UP000006038">
    <property type="component" value="Chromosome 4"/>
</dbReference>